<gene>
    <name evidence="2" type="ORF">PSRA_0357</name>
</gene>
<dbReference type="Gene3D" id="1.10.150.650">
    <property type="match status" value="1"/>
</dbReference>
<dbReference type="GO" id="GO:0004534">
    <property type="term" value="F:5'-3' RNA exonuclease activity"/>
    <property type="evidence" value="ECO:0007669"/>
    <property type="project" value="TreeGrafter"/>
</dbReference>
<dbReference type="GO" id="GO:0035312">
    <property type="term" value="F:5'-3' DNA exonuclease activity"/>
    <property type="evidence" value="ECO:0007669"/>
    <property type="project" value="TreeGrafter"/>
</dbReference>
<accession>A0A261F0L9</accession>
<dbReference type="EMBL" id="MWWR01000003">
    <property type="protein sequence ID" value="OZG52625.1"/>
    <property type="molecule type" value="Genomic_DNA"/>
</dbReference>
<keyword evidence="3" id="KW-1185">Reference proteome</keyword>
<reference evidence="2 3" key="1">
    <citation type="journal article" date="2017" name="BMC Genomics">
        <title>Comparative genomic and phylogenomic analyses of the Bifidobacteriaceae family.</title>
        <authorList>
            <person name="Lugli G.A."/>
            <person name="Milani C."/>
            <person name="Turroni F."/>
            <person name="Duranti S."/>
            <person name="Mancabelli L."/>
            <person name="Mangifesta M."/>
            <person name="Ferrario C."/>
            <person name="Modesto M."/>
            <person name="Mattarelli P."/>
            <person name="Jiri K."/>
            <person name="van Sinderen D."/>
            <person name="Ventura M."/>
        </authorList>
    </citation>
    <scope>NUCLEOTIDE SEQUENCE [LARGE SCALE GENOMIC DNA]</scope>
    <source>
        <strain evidence="2 3">DSM 24742</strain>
    </source>
</reference>
<dbReference type="CDD" id="cd07438">
    <property type="entry name" value="PHP_HisPPase_AMP"/>
    <property type="match status" value="1"/>
</dbReference>
<dbReference type="SUPFAM" id="SSF89550">
    <property type="entry name" value="PHP domain-like"/>
    <property type="match status" value="1"/>
</dbReference>
<dbReference type="InterPro" id="IPR003141">
    <property type="entry name" value="Pol/His_phosphatase_N"/>
</dbReference>
<dbReference type="PANTHER" id="PTHR42924">
    <property type="entry name" value="EXONUCLEASE"/>
    <property type="match status" value="1"/>
</dbReference>
<evidence type="ECO:0000259" key="1">
    <source>
        <dbReference type="SMART" id="SM00481"/>
    </source>
</evidence>
<dbReference type="Gene3D" id="3.20.20.140">
    <property type="entry name" value="Metal-dependent hydrolases"/>
    <property type="match status" value="1"/>
</dbReference>
<proteinExistence type="predicted"/>
<sequence length="303" mass="33722">MVASRAITMVRMQETDLRTPAAGWDIHCHTRFSDGTETPDTLMRQARDIGLHGVAITDHDTWNGWQEAEAASRAYGIPLIRGTEITAHVDHTSVHILGYLYDPHDEDLAAMFQRTRTARFNRVREMVERIHADYPQMTWECVSRQVREGSQTTIGRPHIADALVALGICRDRTEAFSTIIASTNKYYIPVPSPTPLEVTRTVKKAGGAVVVAHAGDRSRNRQLLSDERLEELIDAGLDGIEVYHRGNLPDQRRRLKDIADSHGLIVTGGSDWHGAGKPNPLGENLTSDESVQRLVEGRALPVL</sequence>
<dbReference type="Proteomes" id="UP000216725">
    <property type="component" value="Unassembled WGS sequence"/>
</dbReference>
<feature type="domain" description="Polymerase/histidinol phosphatase N-terminal" evidence="1">
    <location>
        <begin position="24"/>
        <end position="89"/>
    </location>
</feature>
<dbReference type="AlphaFoldDB" id="A0A261F0L9"/>
<comment type="caution">
    <text evidence="2">The sequence shown here is derived from an EMBL/GenBank/DDBJ whole genome shotgun (WGS) entry which is preliminary data.</text>
</comment>
<dbReference type="InterPro" id="IPR052018">
    <property type="entry name" value="PHP_domain"/>
</dbReference>
<evidence type="ECO:0000313" key="2">
    <source>
        <dbReference type="EMBL" id="OZG52625.1"/>
    </source>
</evidence>
<dbReference type="PANTHER" id="PTHR42924:SF3">
    <property type="entry name" value="POLYMERASE_HISTIDINOL PHOSPHATASE N-TERMINAL DOMAIN-CONTAINING PROTEIN"/>
    <property type="match status" value="1"/>
</dbReference>
<evidence type="ECO:0000313" key="3">
    <source>
        <dbReference type="Proteomes" id="UP000216725"/>
    </source>
</evidence>
<dbReference type="Pfam" id="PF02811">
    <property type="entry name" value="PHP"/>
    <property type="match status" value="1"/>
</dbReference>
<protein>
    <submittedName>
        <fullName evidence="2">Phosphatase</fullName>
    </submittedName>
</protein>
<name>A0A261F0L9_9BIFI</name>
<dbReference type="InterPro" id="IPR016195">
    <property type="entry name" value="Pol/histidinol_Pase-like"/>
</dbReference>
<dbReference type="InterPro" id="IPR004013">
    <property type="entry name" value="PHP_dom"/>
</dbReference>
<dbReference type="SMART" id="SM00481">
    <property type="entry name" value="POLIIIAc"/>
    <property type="match status" value="1"/>
</dbReference>
<organism evidence="2 3">
    <name type="scientific">Pseudoscardovia radai</name>
    <dbReference type="NCBI Taxonomy" id="987066"/>
    <lineage>
        <taxon>Bacteria</taxon>
        <taxon>Bacillati</taxon>
        <taxon>Actinomycetota</taxon>
        <taxon>Actinomycetes</taxon>
        <taxon>Bifidobacteriales</taxon>
        <taxon>Bifidobacteriaceae</taxon>
        <taxon>Pseudoscardovia</taxon>
    </lineage>
</organism>